<evidence type="ECO:0000256" key="4">
    <source>
        <dbReference type="ARBA" id="ARBA00022692"/>
    </source>
</evidence>
<dbReference type="PANTHER" id="PTHR34856">
    <property type="entry name" value="PROTEIN NRFD"/>
    <property type="match status" value="1"/>
</dbReference>
<feature type="transmembrane region" description="Helical" evidence="7">
    <location>
        <begin position="364"/>
        <end position="388"/>
    </location>
</feature>
<feature type="transmembrane region" description="Helical" evidence="7">
    <location>
        <begin position="313"/>
        <end position="335"/>
    </location>
</feature>
<feature type="transmembrane region" description="Helical" evidence="7">
    <location>
        <begin position="281"/>
        <end position="301"/>
    </location>
</feature>
<feature type="transmembrane region" description="Helical" evidence="7">
    <location>
        <begin position="89"/>
        <end position="110"/>
    </location>
</feature>
<accession>A0A178MR92</accession>
<keyword evidence="3" id="KW-1003">Cell membrane</keyword>
<dbReference type="PANTHER" id="PTHR34856:SF2">
    <property type="entry name" value="PROTEIN NRFD"/>
    <property type="match status" value="1"/>
</dbReference>
<feature type="transmembrane region" description="Helical" evidence="7">
    <location>
        <begin position="239"/>
        <end position="261"/>
    </location>
</feature>
<comment type="caution">
    <text evidence="8">The sequence shown here is derived from an EMBL/GenBank/DDBJ whole genome shotgun (WGS) entry which is preliminary data.</text>
</comment>
<feature type="transmembrane region" description="Helical" evidence="7">
    <location>
        <begin position="58"/>
        <end position="82"/>
    </location>
</feature>
<reference evidence="8 9" key="1">
    <citation type="submission" date="2016-04" db="EMBL/GenBank/DDBJ databases">
        <title>Draft genome sequence of freshwater magnetotactic bacteria Magnetospirillum marisnigri SP-1 and Magnetospirillum moscoviense BB-1.</title>
        <authorList>
            <person name="Koziaeva V."/>
            <person name="Dziuba M.V."/>
            <person name="Ivanov T.M."/>
            <person name="Kuznetsov B."/>
            <person name="Grouzdev D.S."/>
        </authorList>
    </citation>
    <scope>NUCLEOTIDE SEQUENCE [LARGE SCALE GENOMIC DNA]</scope>
    <source>
        <strain evidence="8 9">SP-1</strain>
    </source>
</reference>
<dbReference type="Gene3D" id="1.20.1630.10">
    <property type="entry name" value="Formate dehydrogenase/DMSO reductase domain"/>
    <property type="match status" value="1"/>
</dbReference>
<name>A0A178MR92_9PROT</name>
<dbReference type="GO" id="GO:0005886">
    <property type="term" value="C:plasma membrane"/>
    <property type="evidence" value="ECO:0007669"/>
    <property type="project" value="UniProtKB-SubCell"/>
</dbReference>
<dbReference type="AlphaFoldDB" id="A0A178MR92"/>
<dbReference type="Proteomes" id="UP000078428">
    <property type="component" value="Unassembled WGS sequence"/>
</dbReference>
<protein>
    <submittedName>
        <fullName evidence="8">Molybdopterin oxidoreductase</fullName>
    </submittedName>
</protein>
<dbReference type="RefSeq" id="WP_068492197.1">
    <property type="nucleotide sequence ID" value="NZ_LWQT01000052.1"/>
</dbReference>
<sequence>MTAKTVYLEVRPYTRGWLALAAALGAVLAAALAAVWYMEHQGHWVTGMTNQVVWGMPHVFAVFLIVAASGALNIASMGSVFGREAYQPLARMSGLVAMALLAGGLMVLVLDLGRPDRLIVAMTHFNLKSIFTWNVVLYSGFFAVVAAYLWTMMDWRLKRFYKPAALAAFLWRLVLTTGTGCIFGFLVAREAYGAAVMAPLFIAMSFAFGLAAFILVLLYAAKTTRRPLDEALLGRMVRLLGLFVAANLYFVALHHLTQLYFAGRGGVEAFILAGGTIHTLLFWGVQVGLGGVLPLVMAFGGCRHSVRKRATMASLLVVLGGMAQVYVLIIGGQAWPLDLFPGMEVSSSFADGRIHAYTPTLPEVVLGLGGMAVAGLIILVGISALRLLPAEIRDSTPNR</sequence>
<evidence type="ECO:0000256" key="2">
    <source>
        <dbReference type="ARBA" id="ARBA00008929"/>
    </source>
</evidence>
<proteinExistence type="inferred from homology"/>
<dbReference type="InterPro" id="IPR052049">
    <property type="entry name" value="Electron_transfer_protein"/>
</dbReference>
<feature type="transmembrane region" description="Helical" evidence="7">
    <location>
        <begin position="194"/>
        <end position="218"/>
    </location>
</feature>
<organism evidence="8 9">
    <name type="scientific">Paramagnetospirillum marisnigri</name>
    <dbReference type="NCBI Taxonomy" id="1285242"/>
    <lineage>
        <taxon>Bacteria</taxon>
        <taxon>Pseudomonadati</taxon>
        <taxon>Pseudomonadota</taxon>
        <taxon>Alphaproteobacteria</taxon>
        <taxon>Rhodospirillales</taxon>
        <taxon>Magnetospirillaceae</taxon>
        <taxon>Paramagnetospirillum</taxon>
    </lineage>
</organism>
<dbReference type="InterPro" id="IPR005614">
    <property type="entry name" value="NrfD-like"/>
</dbReference>
<evidence type="ECO:0000256" key="5">
    <source>
        <dbReference type="ARBA" id="ARBA00022989"/>
    </source>
</evidence>
<evidence type="ECO:0000256" key="1">
    <source>
        <dbReference type="ARBA" id="ARBA00004651"/>
    </source>
</evidence>
<gene>
    <name evidence="8" type="ORF">A6A04_17855</name>
</gene>
<evidence type="ECO:0000256" key="3">
    <source>
        <dbReference type="ARBA" id="ARBA00022475"/>
    </source>
</evidence>
<dbReference type="EMBL" id="LWQT01000052">
    <property type="protein sequence ID" value="OAN50567.1"/>
    <property type="molecule type" value="Genomic_DNA"/>
</dbReference>
<feature type="transmembrane region" description="Helical" evidence="7">
    <location>
        <begin position="17"/>
        <end position="38"/>
    </location>
</feature>
<keyword evidence="5 7" id="KW-1133">Transmembrane helix</keyword>
<comment type="similarity">
    <text evidence="2">Belongs to the NrfD family.</text>
</comment>
<feature type="transmembrane region" description="Helical" evidence="7">
    <location>
        <begin position="163"/>
        <end position="188"/>
    </location>
</feature>
<evidence type="ECO:0000256" key="7">
    <source>
        <dbReference type="SAM" id="Phobius"/>
    </source>
</evidence>
<evidence type="ECO:0000313" key="8">
    <source>
        <dbReference type="EMBL" id="OAN50567.1"/>
    </source>
</evidence>
<keyword evidence="9" id="KW-1185">Reference proteome</keyword>
<evidence type="ECO:0000256" key="6">
    <source>
        <dbReference type="ARBA" id="ARBA00023136"/>
    </source>
</evidence>
<keyword evidence="4 7" id="KW-0812">Transmembrane</keyword>
<comment type="subcellular location">
    <subcellularLocation>
        <location evidence="1">Cell membrane</location>
        <topology evidence="1">Multi-pass membrane protein</topology>
    </subcellularLocation>
</comment>
<dbReference type="STRING" id="1285242.A6A04_17855"/>
<dbReference type="Pfam" id="PF03916">
    <property type="entry name" value="NrfD"/>
    <property type="match status" value="1"/>
</dbReference>
<dbReference type="OrthoDB" id="9765987at2"/>
<keyword evidence="6 7" id="KW-0472">Membrane</keyword>
<evidence type="ECO:0000313" key="9">
    <source>
        <dbReference type="Proteomes" id="UP000078428"/>
    </source>
</evidence>
<feature type="transmembrane region" description="Helical" evidence="7">
    <location>
        <begin position="130"/>
        <end position="151"/>
    </location>
</feature>